<dbReference type="AlphaFoldDB" id="A0A928UXL8"/>
<dbReference type="Gene3D" id="1.10.1660.10">
    <property type="match status" value="1"/>
</dbReference>
<evidence type="ECO:0000313" key="2">
    <source>
        <dbReference type="EMBL" id="MBE8713225.1"/>
    </source>
</evidence>
<proteinExistence type="predicted"/>
<feature type="coiled-coil region" evidence="1">
    <location>
        <begin position="70"/>
        <end position="97"/>
    </location>
</feature>
<keyword evidence="3" id="KW-1185">Reference proteome</keyword>
<evidence type="ECO:0008006" key="4">
    <source>
        <dbReference type="Google" id="ProtNLM"/>
    </source>
</evidence>
<dbReference type="Pfam" id="PF13591">
    <property type="entry name" value="MerR_2"/>
    <property type="match status" value="1"/>
</dbReference>
<evidence type="ECO:0000256" key="1">
    <source>
        <dbReference type="SAM" id="Coils"/>
    </source>
</evidence>
<keyword evidence="1" id="KW-0175">Coiled coil</keyword>
<organism evidence="2 3">
    <name type="scientific">Sphingobacterium hungaricum</name>
    <dbReference type="NCBI Taxonomy" id="2082723"/>
    <lineage>
        <taxon>Bacteria</taxon>
        <taxon>Pseudomonadati</taxon>
        <taxon>Bacteroidota</taxon>
        <taxon>Sphingobacteriia</taxon>
        <taxon>Sphingobacteriales</taxon>
        <taxon>Sphingobacteriaceae</taxon>
        <taxon>Sphingobacterium</taxon>
    </lineage>
</organism>
<name>A0A928UXL8_9SPHI</name>
<protein>
    <recommendedName>
        <fullName evidence="4">MerR HTH family regulatory protein</fullName>
    </recommendedName>
</protein>
<accession>A0A928UXL8</accession>
<evidence type="ECO:0000313" key="3">
    <source>
        <dbReference type="Proteomes" id="UP000616201"/>
    </source>
</evidence>
<dbReference type="RefSeq" id="WP_196935176.1">
    <property type="nucleotide sequence ID" value="NZ_MU158698.1"/>
</dbReference>
<dbReference type="Proteomes" id="UP000616201">
    <property type="component" value="Unassembled WGS sequence"/>
</dbReference>
<comment type="caution">
    <text evidence="2">The sequence shown here is derived from an EMBL/GenBank/DDBJ whole genome shotgun (WGS) entry which is preliminary data.</text>
</comment>
<dbReference type="EMBL" id="PRDK01000004">
    <property type="protein sequence ID" value="MBE8713225.1"/>
    <property type="molecule type" value="Genomic_DNA"/>
</dbReference>
<sequence length="97" mass="11562">MATNYIKILDYIQTTHIEITFIQTLADNGLLTLIVLEDQQYIDEEQLPDLEKFSNWHYELEVNHQGIEVAYHLLKKIEQLQQEIAQLKMKTKFIEEL</sequence>
<gene>
    <name evidence="2" type="ORF">C4F49_06005</name>
</gene>
<reference evidence="2" key="1">
    <citation type="submission" date="2018-02" db="EMBL/GenBank/DDBJ databases">
        <authorList>
            <person name="Vasarhelyi B.M."/>
            <person name="Deshmukh S."/>
            <person name="Balint B."/>
            <person name="Kukolya J."/>
        </authorList>
    </citation>
    <scope>NUCLEOTIDE SEQUENCE</scope>
    <source>
        <strain evidence="2">KB22</strain>
    </source>
</reference>